<evidence type="ECO:0000313" key="10">
    <source>
        <dbReference type="Proteomes" id="UP000233769"/>
    </source>
</evidence>
<dbReference type="InterPro" id="IPR002099">
    <property type="entry name" value="MutL/Mlh/PMS"/>
</dbReference>
<comment type="similarity">
    <text evidence="1 5">Belongs to the DNA mismatch repair MutL/HexB family.</text>
</comment>
<evidence type="ECO:0000256" key="6">
    <source>
        <dbReference type="SAM" id="MobiDB-lite"/>
    </source>
</evidence>
<dbReference type="NCBIfam" id="TIGR00585">
    <property type="entry name" value="mutl"/>
    <property type="match status" value="1"/>
</dbReference>
<dbReference type="CDD" id="cd16926">
    <property type="entry name" value="HATPase_MutL-MLH-PMS-like"/>
    <property type="match status" value="1"/>
</dbReference>
<dbReference type="InterPro" id="IPR014790">
    <property type="entry name" value="MutL_C"/>
</dbReference>
<keyword evidence="4 5" id="KW-0234">DNA repair</keyword>
<dbReference type="InterPro" id="IPR014721">
    <property type="entry name" value="Ribsml_uS5_D2-typ_fold_subgr"/>
</dbReference>
<dbReference type="Pfam" id="PF13589">
    <property type="entry name" value="HATPase_c_3"/>
    <property type="match status" value="1"/>
</dbReference>
<dbReference type="GO" id="GO:0032300">
    <property type="term" value="C:mismatch repair complex"/>
    <property type="evidence" value="ECO:0007669"/>
    <property type="project" value="InterPro"/>
</dbReference>
<dbReference type="PROSITE" id="PS00058">
    <property type="entry name" value="DNA_MISMATCH_REPAIR_1"/>
    <property type="match status" value="1"/>
</dbReference>
<protein>
    <recommendedName>
        <fullName evidence="2 5">DNA mismatch repair protein MutL</fullName>
    </recommendedName>
</protein>
<keyword evidence="3 5" id="KW-0227">DNA damage</keyword>
<dbReference type="InterPro" id="IPR037198">
    <property type="entry name" value="MutL_C_sf"/>
</dbReference>
<dbReference type="InterPro" id="IPR020667">
    <property type="entry name" value="DNA_mismatch_repair_MutL"/>
</dbReference>
<dbReference type="EMBL" id="LT962688">
    <property type="protein sequence ID" value="SOR27775.1"/>
    <property type="molecule type" value="Genomic_DNA"/>
</dbReference>
<evidence type="ECO:0000259" key="7">
    <source>
        <dbReference type="SMART" id="SM00853"/>
    </source>
</evidence>
<sequence length="687" mass="71939">MRERLFANVCLRLSGGRQAAYISRAMSAAPDLRDPPPAHVRRLDPILVDRIAAGEVVERPASAVKELVENAIDAGARSIEVAIEGGGRRLIRVIDDGIGMGADDLALAVERHATSKLPDGDLTRIGSLGFRGEALPSIGAVSRLTITSRTADGEGVSLTLDSGVKGPVRPAPAARGTRIEVTELFAATPARLKFLKTDRAETAAVSEILRRLAVAQPQIRFTLRTESGSPTVFPAESEPGPAALLRRLGAVLGPDFPGNAVPVDMAREGFALAGHVGLPTFHRGAASHIHFVVNGRPVRDRLLLGAVRGAYADTMSSDRHPVLALHLTCDPALVDVNVHPAKTELRFREPGLVRALIVSAIHEALRRAGARSSSTGTQAALDALRAGAGMGGAPPMAAGAGRFAVHSGASTASALNPRPASRLFSGPSVAAPAGYRPAPRPAYTEDHPGFAETPQALFSADLAPPGADLRPDPEAGSEAETHPETHPLGAARAQIHETYIVAQTRDGIVLVDQHAAHERLVYERLKRERAGGGVLAQGLLIPDVVEMAPEEADRLVEAAPDLERLGLTLEAFGPGAVMVRSVPSALAGGSVKGLVLDVLDALAASGVEEGGPAGAGDPDPVSRRLDAILSRMSCHGSIRAGRRLKPEEMNALLREMEATPLSGSCNHGRPTFVSLGLADIERLFGRR</sequence>
<dbReference type="InterPro" id="IPR014762">
    <property type="entry name" value="DNA_mismatch_repair_CS"/>
</dbReference>
<evidence type="ECO:0000256" key="5">
    <source>
        <dbReference type="HAMAP-Rule" id="MF_00149"/>
    </source>
</evidence>
<dbReference type="SUPFAM" id="SSF54211">
    <property type="entry name" value="Ribosomal protein S5 domain 2-like"/>
    <property type="match status" value="1"/>
</dbReference>
<proteinExistence type="inferred from homology"/>
<dbReference type="Gene3D" id="3.30.565.10">
    <property type="entry name" value="Histidine kinase-like ATPase, C-terminal domain"/>
    <property type="match status" value="1"/>
</dbReference>
<dbReference type="Proteomes" id="UP000233769">
    <property type="component" value="Chromosome tk0001"/>
</dbReference>
<dbReference type="GO" id="GO:0005524">
    <property type="term" value="F:ATP binding"/>
    <property type="evidence" value="ECO:0007669"/>
    <property type="project" value="InterPro"/>
</dbReference>
<feature type="domain" description="DNA mismatch repair protein S5" evidence="8">
    <location>
        <begin position="248"/>
        <end position="366"/>
    </location>
</feature>
<dbReference type="InterPro" id="IPR042120">
    <property type="entry name" value="MutL_C_dimsub"/>
</dbReference>
<organism evidence="9 10">
    <name type="scientific">Methylorubrum extorquens</name>
    <name type="common">Methylobacterium dichloromethanicum</name>
    <name type="synonym">Methylobacterium extorquens</name>
    <dbReference type="NCBI Taxonomy" id="408"/>
    <lineage>
        <taxon>Bacteria</taxon>
        <taxon>Pseudomonadati</taxon>
        <taxon>Pseudomonadota</taxon>
        <taxon>Alphaproteobacteria</taxon>
        <taxon>Hyphomicrobiales</taxon>
        <taxon>Methylobacteriaceae</taxon>
        <taxon>Methylorubrum</taxon>
    </lineage>
</organism>
<dbReference type="FunFam" id="3.30.565.10:FF:000003">
    <property type="entry name" value="DNA mismatch repair endonuclease MutL"/>
    <property type="match status" value="1"/>
</dbReference>
<dbReference type="NCBIfam" id="NF000953">
    <property type="entry name" value="PRK00095.2-4"/>
    <property type="match status" value="1"/>
</dbReference>
<dbReference type="SUPFAM" id="SSF55874">
    <property type="entry name" value="ATPase domain of HSP90 chaperone/DNA topoisomerase II/histidine kinase"/>
    <property type="match status" value="1"/>
</dbReference>
<accession>A0A2N9AKA0</accession>
<feature type="domain" description="MutL C-terminal dimerisation" evidence="7">
    <location>
        <begin position="491"/>
        <end position="644"/>
    </location>
</feature>
<dbReference type="InterPro" id="IPR038973">
    <property type="entry name" value="MutL/Mlh/Pms-like"/>
</dbReference>
<dbReference type="Gene3D" id="3.30.1370.100">
    <property type="entry name" value="MutL, C-terminal domain, regulatory subdomain"/>
    <property type="match status" value="1"/>
</dbReference>
<dbReference type="GO" id="GO:0030983">
    <property type="term" value="F:mismatched DNA binding"/>
    <property type="evidence" value="ECO:0007669"/>
    <property type="project" value="InterPro"/>
</dbReference>
<feature type="region of interest" description="Disordered" evidence="6">
    <location>
        <begin position="461"/>
        <end position="486"/>
    </location>
</feature>
<dbReference type="InterPro" id="IPR020568">
    <property type="entry name" value="Ribosomal_Su5_D2-typ_SF"/>
</dbReference>
<evidence type="ECO:0000313" key="9">
    <source>
        <dbReference type="EMBL" id="SOR27775.1"/>
    </source>
</evidence>
<dbReference type="CDD" id="cd00782">
    <property type="entry name" value="MutL_Trans"/>
    <property type="match status" value="1"/>
</dbReference>
<dbReference type="Pfam" id="PF08676">
    <property type="entry name" value="MutL_C"/>
    <property type="match status" value="1"/>
</dbReference>
<evidence type="ECO:0000259" key="8">
    <source>
        <dbReference type="SMART" id="SM01340"/>
    </source>
</evidence>
<dbReference type="HAMAP" id="MF_00149">
    <property type="entry name" value="DNA_mis_repair"/>
    <property type="match status" value="1"/>
</dbReference>
<evidence type="ECO:0000256" key="3">
    <source>
        <dbReference type="ARBA" id="ARBA00022763"/>
    </source>
</evidence>
<dbReference type="InterPro" id="IPR036890">
    <property type="entry name" value="HATPase_C_sf"/>
</dbReference>
<dbReference type="InterPro" id="IPR042121">
    <property type="entry name" value="MutL_C_regsub"/>
</dbReference>
<dbReference type="InterPro" id="IPR013507">
    <property type="entry name" value="DNA_mismatch_S5_2-like"/>
</dbReference>
<feature type="compositionally biased region" description="Basic and acidic residues" evidence="6">
    <location>
        <begin position="469"/>
        <end position="485"/>
    </location>
</feature>
<dbReference type="SUPFAM" id="SSF118116">
    <property type="entry name" value="DNA mismatch repair protein MutL"/>
    <property type="match status" value="1"/>
</dbReference>
<dbReference type="SMART" id="SM01340">
    <property type="entry name" value="DNA_mis_repair"/>
    <property type="match status" value="1"/>
</dbReference>
<name>A0A2N9AKA0_METEX</name>
<evidence type="ECO:0000256" key="4">
    <source>
        <dbReference type="ARBA" id="ARBA00023204"/>
    </source>
</evidence>
<reference evidence="10" key="1">
    <citation type="submission" date="2017-10" db="EMBL/GenBank/DDBJ databases">
        <authorList>
            <person name="Regsiter A."/>
            <person name="William W."/>
        </authorList>
    </citation>
    <scope>NUCLEOTIDE SEQUENCE [LARGE SCALE GENOMIC DNA]</scope>
</reference>
<dbReference type="GO" id="GO:0140664">
    <property type="term" value="F:ATP-dependent DNA damage sensor activity"/>
    <property type="evidence" value="ECO:0007669"/>
    <property type="project" value="InterPro"/>
</dbReference>
<dbReference type="GO" id="GO:0016887">
    <property type="term" value="F:ATP hydrolysis activity"/>
    <property type="evidence" value="ECO:0007669"/>
    <property type="project" value="InterPro"/>
</dbReference>
<evidence type="ECO:0000256" key="2">
    <source>
        <dbReference type="ARBA" id="ARBA00021975"/>
    </source>
</evidence>
<evidence type="ECO:0000256" key="1">
    <source>
        <dbReference type="ARBA" id="ARBA00006082"/>
    </source>
</evidence>
<dbReference type="AlphaFoldDB" id="A0A2N9AKA0"/>
<dbReference type="PANTHER" id="PTHR10073:SF12">
    <property type="entry name" value="DNA MISMATCH REPAIR PROTEIN MLH1"/>
    <property type="match status" value="1"/>
</dbReference>
<dbReference type="Gene3D" id="3.30.230.10">
    <property type="match status" value="1"/>
</dbReference>
<dbReference type="PANTHER" id="PTHR10073">
    <property type="entry name" value="DNA MISMATCH REPAIR PROTEIN MLH, PMS, MUTL"/>
    <property type="match status" value="1"/>
</dbReference>
<comment type="function">
    <text evidence="5">This protein is involved in the repair of mismatches in DNA. It is required for dam-dependent methyl-directed DNA mismatch repair. May act as a 'molecular matchmaker', a protein that promotes the formation of a stable complex between two or more DNA-binding proteins in an ATP-dependent manner without itself being part of a final effector complex.</text>
</comment>
<dbReference type="Pfam" id="PF01119">
    <property type="entry name" value="DNA_mis_repair"/>
    <property type="match status" value="1"/>
</dbReference>
<dbReference type="GO" id="GO:0006298">
    <property type="term" value="P:mismatch repair"/>
    <property type="evidence" value="ECO:0007669"/>
    <property type="project" value="UniProtKB-UniRule"/>
</dbReference>
<gene>
    <name evidence="5 9" type="primary">mutL</name>
    <name evidence="9" type="ORF">TK0001_1173</name>
</gene>
<dbReference type="Gene3D" id="3.30.1540.20">
    <property type="entry name" value="MutL, C-terminal domain, dimerisation subdomain"/>
    <property type="match status" value="1"/>
</dbReference>
<dbReference type="SMART" id="SM00853">
    <property type="entry name" value="MutL_C"/>
    <property type="match status" value="1"/>
</dbReference>